<sequence>MFSTRSLTRSLRPLVSVRLFSTTHPCLGRAVVYTENGDPTSVLQILSYPPIPATPPPNSLNIKYLLSPINPADINVIEGVYPSKPTRTDSLGNSSGLGSEGHPVFIGGNEGLAEVTAVGQGADGMYKVGDWVVVTKQQSGTWMSERNIPAPDVARVPGGRAALTEAAGATLTVNPPTAYNMLHDFVKLEAGDWVIQNGANSAVGQAVIQIAAAEGYKTINLVRNRDNIDRLKDQLTKLGATHVLTYDDLTDKSTRDKIKQWTGGKPIRLGLNCVGGKETTLMARYLGQDAHLVSYGAMSKQPLSLPTSLFIFKNLTANGFWQSQWYKTRPSQERDKLMQKLVGYINAGKLQTPDHEILHITGNLSDEEATSAVREAFKKLSEGRYGKKILLKVD</sequence>
<evidence type="ECO:0000256" key="7">
    <source>
        <dbReference type="ARBA" id="ARBA00023002"/>
    </source>
</evidence>
<dbReference type="InterPro" id="IPR011032">
    <property type="entry name" value="GroES-like_sf"/>
</dbReference>
<dbReference type="InterPro" id="IPR051034">
    <property type="entry name" value="Mito_Enoyl-ACP_Reductase"/>
</dbReference>
<dbReference type="Pfam" id="PF00107">
    <property type="entry name" value="ADH_zinc_N"/>
    <property type="match status" value="1"/>
</dbReference>
<evidence type="ECO:0000259" key="13">
    <source>
        <dbReference type="SMART" id="SM00829"/>
    </source>
</evidence>
<dbReference type="FunCoup" id="D6RNW7">
    <property type="interactions" value="291"/>
</dbReference>
<dbReference type="InterPro" id="IPR020843">
    <property type="entry name" value="ER"/>
</dbReference>
<dbReference type="PANTHER" id="PTHR43981:SF2">
    <property type="entry name" value="ENOYL-[ACYL-CARRIER-PROTEIN] REDUCTASE, MITOCHONDRIAL"/>
    <property type="match status" value="1"/>
</dbReference>
<evidence type="ECO:0000256" key="3">
    <source>
        <dbReference type="ARBA" id="ARBA00022516"/>
    </source>
</evidence>
<evidence type="ECO:0000256" key="9">
    <source>
        <dbReference type="ARBA" id="ARBA00023128"/>
    </source>
</evidence>
<dbReference type="eggNOG" id="KOG0025">
    <property type="taxonomic scope" value="Eukaryota"/>
</dbReference>
<protein>
    <recommendedName>
        <fullName evidence="11">enoyl-[acyl-carrier-protein] reductase</fullName>
        <ecNumber evidence="11">1.3.1.104</ecNumber>
    </recommendedName>
</protein>
<dbReference type="SUPFAM" id="SSF50129">
    <property type="entry name" value="GroES-like"/>
    <property type="match status" value="1"/>
</dbReference>
<dbReference type="InterPro" id="IPR013149">
    <property type="entry name" value="ADH-like_C"/>
</dbReference>
<comment type="subcellular location">
    <subcellularLocation>
        <location evidence="1">Mitochondrion</location>
    </subcellularLocation>
</comment>
<dbReference type="AlphaFoldDB" id="D6RNW7"/>
<organism evidence="14 15">
    <name type="scientific">Coprinopsis cinerea (strain Okayama-7 / 130 / ATCC MYA-4618 / FGSC 9003)</name>
    <name type="common">Inky cap fungus</name>
    <name type="synonym">Hormographiella aspergillata</name>
    <dbReference type="NCBI Taxonomy" id="240176"/>
    <lineage>
        <taxon>Eukaryota</taxon>
        <taxon>Fungi</taxon>
        <taxon>Dikarya</taxon>
        <taxon>Basidiomycota</taxon>
        <taxon>Agaricomycotina</taxon>
        <taxon>Agaricomycetes</taxon>
        <taxon>Agaricomycetidae</taxon>
        <taxon>Agaricales</taxon>
        <taxon>Agaricineae</taxon>
        <taxon>Psathyrellaceae</taxon>
        <taxon>Coprinopsis</taxon>
    </lineage>
</organism>
<keyword evidence="6" id="KW-0809">Transit peptide</keyword>
<dbReference type="VEuPathDB" id="FungiDB:CC1G_14862"/>
<gene>
    <name evidence="14" type="ORF">CC1G_14862</name>
</gene>
<reference evidence="14 15" key="1">
    <citation type="journal article" date="2010" name="Proc. Natl. Acad. Sci. U.S.A.">
        <title>Insights into evolution of multicellular fungi from the assembled chromosomes of the mushroom Coprinopsis cinerea (Coprinus cinereus).</title>
        <authorList>
            <person name="Stajich J.E."/>
            <person name="Wilke S.K."/>
            <person name="Ahren D."/>
            <person name="Au C.H."/>
            <person name="Birren B.W."/>
            <person name="Borodovsky M."/>
            <person name="Burns C."/>
            <person name="Canback B."/>
            <person name="Casselton L.A."/>
            <person name="Cheng C.K."/>
            <person name="Deng J."/>
            <person name="Dietrich F.S."/>
            <person name="Fargo D.C."/>
            <person name="Farman M.L."/>
            <person name="Gathman A.C."/>
            <person name="Goldberg J."/>
            <person name="Guigo R."/>
            <person name="Hoegger P.J."/>
            <person name="Hooker J.B."/>
            <person name="Huggins A."/>
            <person name="James T.Y."/>
            <person name="Kamada T."/>
            <person name="Kilaru S."/>
            <person name="Kodira C."/>
            <person name="Kues U."/>
            <person name="Kupfer D."/>
            <person name="Kwan H.S."/>
            <person name="Lomsadze A."/>
            <person name="Li W."/>
            <person name="Lilly W.W."/>
            <person name="Ma L.J."/>
            <person name="Mackey A.J."/>
            <person name="Manning G."/>
            <person name="Martin F."/>
            <person name="Muraguchi H."/>
            <person name="Natvig D.O."/>
            <person name="Palmerini H."/>
            <person name="Ramesh M.A."/>
            <person name="Rehmeyer C.J."/>
            <person name="Roe B.A."/>
            <person name="Shenoy N."/>
            <person name="Stanke M."/>
            <person name="Ter-Hovhannisyan V."/>
            <person name="Tunlid A."/>
            <person name="Velagapudi R."/>
            <person name="Vision T.J."/>
            <person name="Zeng Q."/>
            <person name="Zolan M.E."/>
            <person name="Pukkila P.J."/>
        </authorList>
    </citation>
    <scope>NUCLEOTIDE SEQUENCE [LARGE SCALE GENOMIC DNA]</scope>
    <source>
        <strain evidence="15">Okayama-7 / 130 / ATCC MYA-4618 / FGSC 9003</strain>
    </source>
</reference>
<evidence type="ECO:0000313" key="14">
    <source>
        <dbReference type="EMBL" id="EFI27391.1"/>
    </source>
</evidence>
<evidence type="ECO:0000256" key="2">
    <source>
        <dbReference type="ARBA" id="ARBA00010371"/>
    </source>
</evidence>
<dbReference type="KEGG" id="cci:CC1G_14862"/>
<evidence type="ECO:0000256" key="6">
    <source>
        <dbReference type="ARBA" id="ARBA00022946"/>
    </source>
</evidence>
<dbReference type="Gene3D" id="3.40.50.720">
    <property type="entry name" value="NAD(P)-binding Rossmann-like Domain"/>
    <property type="match status" value="1"/>
</dbReference>
<dbReference type="OMA" id="YGYTQSK"/>
<dbReference type="GO" id="GO:0006633">
    <property type="term" value="P:fatty acid biosynthetic process"/>
    <property type="evidence" value="ECO:0007669"/>
    <property type="project" value="UniProtKB-KW"/>
</dbReference>
<evidence type="ECO:0000256" key="8">
    <source>
        <dbReference type="ARBA" id="ARBA00023098"/>
    </source>
</evidence>
<evidence type="ECO:0000256" key="4">
    <source>
        <dbReference type="ARBA" id="ARBA00022832"/>
    </source>
</evidence>
<dbReference type="PANTHER" id="PTHR43981">
    <property type="entry name" value="ENOYL-[ACYL-CARRIER-PROTEIN] REDUCTASE, MITOCHONDRIAL"/>
    <property type="match status" value="1"/>
</dbReference>
<keyword evidence="15" id="KW-1185">Reference proteome</keyword>
<dbReference type="STRING" id="240176.D6RNW7"/>
<keyword evidence="9" id="KW-0496">Mitochondrion</keyword>
<dbReference type="Proteomes" id="UP000001861">
    <property type="component" value="Unassembled WGS sequence"/>
</dbReference>
<evidence type="ECO:0000256" key="1">
    <source>
        <dbReference type="ARBA" id="ARBA00004173"/>
    </source>
</evidence>
<name>D6RNW7_COPC7</name>
<comment type="catalytic activity">
    <reaction evidence="12">
        <text>a 2,3-saturated acyl-[ACP] + NADP(+) = a (2E)-enoyl-[ACP] + NADPH + H(+)</text>
        <dbReference type="Rhea" id="RHEA:22564"/>
        <dbReference type="Rhea" id="RHEA-COMP:9925"/>
        <dbReference type="Rhea" id="RHEA-COMP:9926"/>
        <dbReference type="ChEBI" id="CHEBI:15378"/>
        <dbReference type="ChEBI" id="CHEBI:57783"/>
        <dbReference type="ChEBI" id="CHEBI:58349"/>
        <dbReference type="ChEBI" id="CHEBI:78784"/>
        <dbReference type="ChEBI" id="CHEBI:78785"/>
        <dbReference type="EC" id="1.3.1.104"/>
    </reaction>
</comment>
<evidence type="ECO:0000256" key="11">
    <source>
        <dbReference type="ARBA" id="ARBA00038963"/>
    </source>
</evidence>
<evidence type="ECO:0000256" key="12">
    <source>
        <dbReference type="ARBA" id="ARBA00048843"/>
    </source>
</evidence>
<dbReference type="InterPro" id="IPR036291">
    <property type="entry name" value="NAD(P)-bd_dom_sf"/>
</dbReference>
<keyword evidence="3" id="KW-0444">Lipid biosynthesis</keyword>
<evidence type="ECO:0000256" key="10">
    <source>
        <dbReference type="ARBA" id="ARBA00023160"/>
    </source>
</evidence>
<dbReference type="EC" id="1.3.1.104" evidence="11"/>
<dbReference type="GO" id="GO:0005739">
    <property type="term" value="C:mitochondrion"/>
    <property type="evidence" value="ECO:0007669"/>
    <property type="project" value="UniProtKB-SubCell"/>
</dbReference>
<dbReference type="RefSeq" id="XP_002910885.1">
    <property type="nucleotide sequence ID" value="XM_002910839.1"/>
</dbReference>
<dbReference type="GeneID" id="9378803"/>
<dbReference type="GO" id="GO:0141148">
    <property type="term" value="F:enoyl-[acyl-carrier-protein] reductase (NADPH) activity"/>
    <property type="evidence" value="ECO:0007669"/>
    <property type="project" value="UniProtKB-EC"/>
</dbReference>
<dbReference type="SMART" id="SM00829">
    <property type="entry name" value="PKS_ER"/>
    <property type="match status" value="1"/>
</dbReference>
<accession>D6RNW7</accession>
<keyword evidence="7" id="KW-0560">Oxidoreductase</keyword>
<comment type="similarity">
    <text evidence="2">Belongs to the zinc-containing alcohol dehydrogenase family. Quinone oxidoreductase subfamily.</text>
</comment>
<evidence type="ECO:0000313" key="15">
    <source>
        <dbReference type="Proteomes" id="UP000001861"/>
    </source>
</evidence>
<dbReference type="Gene3D" id="3.90.180.10">
    <property type="entry name" value="Medium-chain alcohol dehydrogenases, catalytic domain"/>
    <property type="match status" value="1"/>
</dbReference>
<proteinExistence type="inferred from homology"/>
<dbReference type="CDD" id="cd08290">
    <property type="entry name" value="ETR"/>
    <property type="match status" value="1"/>
</dbReference>
<dbReference type="EMBL" id="AACS02000007">
    <property type="protein sequence ID" value="EFI27391.1"/>
    <property type="molecule type" value="Genomic_DNA"/>
</dbReference>
<keyword evidence="8" id="KW-0443">Lipid metabolism</keyword>
<dbReference type="SUPFAM" id="SSF51735">
    <property type="entry name" value="NAD(P)-binding Rossmann-fold domains"/>
    <property type="match status" value="1"/>
</dbReference>
<dbReference type="FunFam" id="3.40.50.720:FF:000112">
    <property type="entry name" value="Enoyl-[acyl-carrier-protein] reductase 1, mitochondrial"/>
    <property type="match status" value="1"/>
</dbReference>
<dbReference type="OrthoDB" id="7482721at2759"/>
<comment type="caution">
    <text evidence="14">The sequence shown here is derived from an EMBL/GenBank/DDBJ whole genome shotgun (WGS) entry which is preliminary data.</text>
</comment>
<feature type="domain" description="Enoyl reductase (ER)" evidence="13">
    <location>
        <begin position="41"/>
        <end position="390"/>
    </location>
</feature>
<keyword evidence="5" id="KW-0521">NADP</keyword>
<dbReference type="InParanoid" id="D6RNW7"/>
<keyword evidence="4" id="KW-0276">Fatty acid metabolism</keyword>
<dbReference type="HOGENOM" id="CLU_026673_17_0_1"/>
<evidence type="ECO:0000256" key="5">
    <source>
        <dbReference type="ARBA" id="ARBA00022857"/>
    </source>
</evidence>
<keyword evidence="10" id="KW-0275">Fatty acid biosynthesis</keyword>